<evidence type="ECO:0000313" key="1">
    <source>
        <dbReference type="EMBL" id="EPR13447.1"/>
    </source>
</evidence>
<sequence length="283" mass="32886">MQSVGKLSVKRNRIICISLILLIVLATLTAALIISKKTEKASSYVFGEQALRINGKIVETSVFRDEKNIFFDRNKGNSQLMQKIDEEVNDLILEEVIKKVLADNYFYNESGYKVTQKEIDDYYNKYVKPSLEGSGGEGSSISEGLDYKSEAEYKKDVELYLLKLKSVPGIAKEYGISLDENDFNTKYEEYAKQYKDMPKSIHPKEEYKKMLLVREFSISDKLNTWLEKLRTKAKIEILEPSLKAYRLYKNGEYSKAADEYKNAYKKYELSLYQEKEKECRSKK</sequence>
<name>U4R696_9FIRM</name>
<dbReference type="EMBL" id="ATAY01000020">
    <property type="protein sequence ID" value="EPR13447.1"/>
    <property type="molecule type" value="Genomic_DNA"/>
</dbReference>
<comment type="caution">
    <text evidence="1">The sequence shown here is derived from an EMBL/GenBank/DDBJ whole genome shotgun (WGS) entry which is preliminary data.</text>
</comment>
<evidence type="ECO:0000313" key="2">
    <source>
        <dbReference type="Proteomes" id="UP000016860"/>
    </source>
</evidence>
<dbReference type="STRING" id="1330534.L323_06170"/>
<organism evidence="1 2">
    <name type="scientific">Ruminiclostridium papyrosolvens C7</name>
    <dbReference type="NCBI Taxonomy" id="1330534"/>
    <lineage>
        <taxon>Bacteria</taxon>
        <taxon>Bacillati</taxon>
        <taxon>Bacillota</taxon>
        <taxon>Clostridia</taxon>
        <taxon>Eubacteriales</taxon>
        <taxon>Oscillospiraceae</taxon>
        <taxon>Ruminiclostridium</taxon>
    </lineage>
</organism>
<dbReference type="OrthoDB" id="1738394at2"/>
<protein>
    <submittedName>
        <fullName evidence="1">Uncharacterized protein</fullName>
    </submittedName>
</protein>
<gene>
    <name evidence="1" type="ORF">L323_06170</name>
</gene>
<reference evidence="1 2" key="1">
    <citation type="journal article" date="2013" name="Genome Announc.">
        <title>Draft Genome Sequence of the Cellulolytic Bacterium Clostridium papyrosolvens C7 (ATCC 700395).</title>
        <authorList>
            <person name="Zepeda V."/>
            <person name="Dassa B."/>
            <person name="Borovok I."/>
            <person name="Lamed R."/>
            <person name="Bayer E.A."/>
            <person name="Cate J.H."/>
        </authorList>
    </citation>
    <scope>NUCLEOTIDE SEQUENCE [LARGE SCALE GENOMIC DNA]</scope>
    <source>
        <strain evidence="1 2">C7</strain>
    </source>
</reference>
<dbReference type="Proteomes" id="UP000016860">
    <property type="component" value="Unassembled WGS sequence"/>
</dbReference>
<dbReference type="PATRIC" id="fig|1330534.3.peg.1233"/>
<accession>U4R696</accession>
<dbReference type="AlphaFoldDB" id="U4R696"/>
<dbReference type="RefSeq" id="WP_020814815.1">
    <property type="nucleotide sequence ID" value="NZ_ATAY01000020.1"/>
</dbReference>
<proteinExistence type="predicted"/>